<protein>
    <recommendedName>
        <fullName evidence="3">Metallo-beta-lactamase domain-containing protein</fullName>
    </recommendedName>
</protein>
<dbReference type="OrthoDB" id="9761531at2"/>
<dbReference type="Proteomes" id="UP000192276">
    <property type="component" value="Unassembled WGS sequence"/>
</dbReference>
<evidence type="ECO:0000313" key="2">
    <source>
        <dbReference type="Proteomes" id="UP000192276"/>
    </source>
</evidence>
<proteinExistence type="predicted"/>
<dbReference type="AlphaFoldDB" id="A0A1V9FDT5"/>
<dbReference type="STRING" id="550983.A4R26_04635"/>
<accession>A0A1V9FDT5</accession>
<dbReference type="InterPro" id="IPR036866">
    <property type="entry name" value="RibonucZ/Hydroxyglut_hydro"/>
</dbReference>
<comment type="caution">
    <text evidence="1">The sequence shown here is derived from an EMBL/GenBank/DDBJ whole genome shotgun (WGS) entry which is preliminary data.</text>
</comment>
<dbReference type="SUPFAM" id="SSF56281">
    <property type="entry name" value="Metallo-hydrolase/oxidoreductase"/>
    <property type="match status" value="1"/>
</dbReference>
<dbReference type="PANTHER" id="PTHR30619">
    <property type="entry name" value="DNA INTERNALIZATION/COMPETENCE PROTEIN COMEC/REC2"/>
    <property type="match status" value="1"/>
</dbReference>
<dbReference type="PANTHER" id="PTHR30619:SF1">
    <property type="entry name" value="RECOMBINATION PROTEIN 2"/>
    <property type="match status" value="1"/>
</dbReference>
<dbReference type="Gene3D" id="3.60.15.10">
    <property type="entry name" value="Ribonuclease Z/Hydroxyacylglutathione hydrolase-like"/>
    <property type="match status" value="1"/>
</dbReference>
<name>A0A1V9FDT5_9BACT</name>
<evidence type="ECO:0000313" key="1">
    <source>
        <dbReference type="EMBL" id="OQP56451.1"/>
    </source>
</evidence>
<evidence type="ECO:0008006" key="3">
    <source>
        <dbReference type="Google" id="ProtNLM"/>
    </source>
</evidence>
<dbReference type="RefSeq" id="WP_081168552.1">
    <property type="nucleotide sequence ID" value="NZ_LWBP01000199.1"/>
</dbReference>
<gene>
    <name evidence="1" type="ORF">A4R26_04635</name>
</gene>
<keyword evidence="2" id="KW-1185">Reference proteome</keyword>
<sequence>MYYSRYKRLFPGDVLVCIEELNIQDNTVLFDFIDSNEYTTFTDLINRAFDLTKPSMVLLNNYQGRPIQENTIYSIKPETIQSWSEQVNNSEDLNSFLIGYIIDVSNAGSEIFDSSVSLNDFLDWRLNYYMNGYGDSSAIPFHRKGKLSVTVRDVGQGNWNEINFNDETKVVYDAGAPMNASKPAVLNIIGNRNVLYKRAKPILILSHWDKDHYHSLLGMSNVDLQNNFSAFVCRDRVPNLTSRILFGRLNSSLGPSNTYSIPADVRRARGGATFFRNLNSLNNQIIIYNAQYHKNRNISGIALSVKSKKESIILSGDAHYEQVSRDILAHLNYRHRNNLVVPHHGGKAGTYVYKIPPLVRVKNAIISVGANRYGHPNTSYIGALHLAGFSIHQTNIAQNDITIYL</sequence>
<dbReference type="InterPro" id="IPR052159">
    <property type="entry name" value="Competence_DNA_uptake"/>
</dbReference>
<organism evidence="1 2">
    <name type="scientific">Niastella populi</name>
    <dbReference type="NCBI Taxonomy" id="550983"/>
    <lineage>
        <taxon>Bacteria</taxon>
        <taxon>Pseudomonadati</taxon>
        <taxon>Bacteroidota</taxon>
        <taxon>Chitinophagia</taxon>
        <taxon>Chitinophagales</taxon>
        <taxon>Chitinophagaceae</taxon>
        <taxon>Niastella</taxon>
    </lineage>
</organism>
<dbReference type="EMBL" id="LWBP01000199">
    <property type="protein sequence ID" value="OQP56451.1"/>
    <property type="molecule type" value="Genomic_DNA"/>
</dbReference>
<reference evidence="2" key="1">
    <citation type="submission" date="2016-04" db="EMBL/GenBank/DDBJ databases">
        <authorList>
            <person name="Chen L."/>
            <person name="Zhuang W."/>
            <person name="Wang G."/>
        </authorList>
    </citation>
    <scope>NUCLEOTIDE SEQUENCE [LARGE SCALE GENOMIC DNA]</scope>
    <source>
        <strain evidence="2">208</strain>
    </source>
</reference>